<sequence length="73" mass="8153">MKYVLAIMLAVMLSSVPMVIYAETDPVVVHENVLVEEKVELYDGFRSPNEMVFIFILIVLLSVIGLGIINAIE</sequence>
<reference evidence="2 3" key="1">
    <citation type="submission" date="2018-06" db="EMBL/GenBank/DDBJ databases">
        <authorList>
            <consortium name="Pathogen Informatics"/>
            <person name="Doyle S."/>
        </authorList>
    </citation>
    <scope>NUCLEOTIDE SEQUENCE [LARGE SCALE GENOMIC DNA]</scope>
    <source>
        <strain evidence="2 3">NCTC13163</strain>
    </source>
</reference>
<accession>A0A377FW74</accession>
<proteinExistence type="predicted"/>
<dbReference type="AlphaFoldDB" id="A0A377FW74"/>
<protein>
    <submittedName>
        <fullName evidence="2">Uncharacterized protein</fullName>
    </submittedName>
</protein>
<dbReference type="Proteomes" id="UP000254060">
    <property type="component" value="Unassembled WGS sequence"/>
</dbReference>
<keyword evidence="1" id="KW-0812">Transmembrane</keyword>
<keyword evidence="1" id="KW-1133">Transmembrane helix</keyword>
<evidence type="ECO:0000256" key="1">
    <source>
        <dbReference type="SAM" id="Phobius"/>
    </source>
</evidence>
<evidence type="ECO:0000313" key="3">
    <source>
        <dbReference type="Proteomes" id="UP000254060"/>
    </source>
</evidence>
<evidence type="ECO:0000313" key="2">
    <source>
        <dbReference type="EMBL" id="STO09090.1"/>
    </source>
</evidence>
<dbReference type="RefSeq" id="WP_029335987.1">
    <property type="nucleotide sequence ID" value="NZ_UGGP01000001.1"/>
</dbReference>
<organism evidence="2 3">
    <name type="scientific">Exiguobacterium aurantiacum</name>
    <dbReference type="NCBI Taxonomy" id="33987"/>
    <lineage>
        <taxon>Bacteria</taxon>
        <taxon>Bacillati</taxon>
        <taxon>Bacillota</taxon>
        <taxon>Bacilli</taxon>
        <taxon>Bacillales</taxon>
        <taxon>Bacillales Family XII. Incertae Sedis</taxon>
        <taxon>Exiguobacterium</taxon>
    </lineage>
</organism>
<keyword evidence="1" id="KW-0472">Membrane</keyword>
<name>A0A377FW74_9BACL</name>
<dbReference type="EMBL" id="UGGP01000001">
    <property type="protein sequence ID" value="STO09090.1"/>
    <property type="molecule type" value="Genomic_DNA"/>
</dbReference>
<gene>
    <name evidence="2" type="ORF">NCTC13163_02488</name>
</gene>
<feature type="transmembrane region" description="Helical" evidence="1">
    <location>
        <begin position="51"/>
        <end position="72"/>
    </location>
</feature>